<dbReference type="Gene3D" id="2.40.50.140">
    <property type="entry name" value="Nucleic acid-binding proteins"/>
    <property type="match status" value="1"/>
</dbReference>
<dbReference type="Pfam" id="PF01957">
    <property type="entry name" value="NfeD"/>
    <property type="match status" value="1"/>
</dbReference>
<evidence type="ECO:0000256" key="2">
    <source>
        <dbReference type="ARBA" id="ARBA00022692"/>
    </source>
</evidence>
<keyword evidence="8" id="KW-1185">Reference proteome</keyword>
<evidence type="ECO:0000256" key="5">
    <source>
        <dbReference type="SAM" id="Phobius"/>
    </source>
</evidence>
<dbReference type="HOGENOM" id="CLU_2044513_0_0_2"/>
<name>H2C399_9CREN</name>
<feature type="transmembrane region" description="Helical" evidence="5">
    <location>
        <begin position="43"/>
        <end position="61"/>
    </location>
</feature>
<evidence type="ECO:0000313" key="7">
    <source>
        <dbReference type="EMBL" id="EHP70720.1"/>
    </source>
</evidence>
<gene>
    <name evidence="7" type="ORF">MetMK1DRAFT_00012230</name>
</gene>
<comment type="subcellular location">
    <subcellularLocation>
        <location evidence="1">Membrane</location>
        <topology evidence="1">Multi-pass membrane protein</topology>
    </subcellularLocation>
</comment>
<evidence type="ECO:0000256" key="3">
    <source>
        <dbReference type="ARBA" id="ARBA00022989"/>
    </source>
</evidence>
<evidence type="ECO:0000259" key="6">
    <source>
        <dbReference type="Pfam" id="PF01957"/>
    </source>
</evidence>
<dbReference type="InterPro" id="IPR052165">
    <property type="entry name" value="Membrane_assoc_protease"/>
</dbReference>
<reference evidence="7 8" key="1">
    <citation type="submission" date="2012-01" db="EMBL/GenBank/DDBJ databases">
        <title>Improved High-Quality Draft sequence of Metallosphaera yellowstonensis MK1.</title>
        <authorList>
            <consortium name="US DOE Joint Genome Institute"/>
            <person name="Lucas S."/>
            <person name="Han J."/>
            <person name="Cheng J.-F."/>
            <person name="Goodwin L."/>
            <person name="Pitluck S."/>
            <person name="Peters L."/>
            <person name="Teshima H."/>
            <person name="Detter J.C."/>
            <person name="Han C."/>
            <person name="Tapia R."/>
            <person name="Land M."/>
            <person name="Hauser L."/>
            <person name="Kyrpides N."/>
            <person name="Kozubal M."/>
            <person name="Macur R.E."/>
            <person name="Jay Z."/>
            <person name="Inskeep W."/>
            <person name="Woyke T."/>
        </authorList>
    </citation>
    <scope>NUCLEOTIDE SEQUENCE [LARGE SCALE GENOMIC DNA]</scope>
    <source>
        <strain evidence="7 8">MK1</strain>
    </source>
</reference>
<sequence length="132" mass="14869">MFLLSRTINFFVAHAYVIPVIIIIVVLIVLIATGYIYDPIVDVPSAALIGFLTYRMIYVIAKTRKRNLFTYRGKVGRAVDDIPKGKTGYVVVEGEYWVAVGLEDIKSGEEVVVEEMRDLKLFVKKKANEALV</sequence>
<dbReference type="STRING" id="671065.MetMK1DRAFT_00012230"/>
<proteinExistence type="predicted"/>
<feature type="domain" description="NfeD-like C-terminal" evidence="6">
    <location>
        <begin position="72"/>
        <end position="125"/>
    </location>
</feature>
<protein>
    <submittedName>
        <fullName evidence="7">Membrane-bound serine protease (ClpP class)</fullName>
    </submittedName>
</protein>
<keyword evidence="7" id="KW-0378">Hydrolase</keyword>
<dbReference type="GO" id="GO:0006508">
    <property type="term" value="P:proteolysis"/>
    <property type="evidence" value="ECO:0007669"/>
    <property type="project" value="UniProtKB-KW"/>
</dbReference>
<organism evidence="7 8">
    <name type="scientific">Metallosphaera yellowstonensis MK1</name>
    <dbReference type="NCBI Taxonomy" id="671065"/>
    <lineage>
        <taxon>Archaea</taxon>
        <taxon>Thermoproteota</taxon>
        <taxon>Thermoprotei</taxon>
        <taxon>Sulfolobales</taxon>
        <taxon>Sulfolobaceae</taxon>
        <taxon>Metallosphaera</taxon>
    </lineage>
</organism>
<dbReference type="InterPro" id="IPR012340">
    <property type="entry name" value="NA-bd_OB-fold"/>
</dbReference>
<dbReference type="InterPro" id="IPR002810">
    <property type="entry name" value="NfeD-like_C"/>
</dbReference>
<dbReference type="PANTHER" id="PTHR33507">
    <property type="entry name" value="INNER MEMBRANE PROTEIN YBBJ"/>
    <property type="match status" value="1"/>
</dbReference>
<dbReference type="SUPFAM" id="SSF141322">
    <property type="entry name" value="NfeD domain-like"/>
    <property type="match status" value="1"/>
</dbReference>
<dbReference type="eggNOG" id="arCOG01912">
    <property type="taxonomic scope" value="Archaea"/>
</dbReference>
<dbReference type="GO" id="GO:0016020">
    <property type="term" value="C:membrane"/>
    <property type="evidence" value="ECO:0007669"/>
    <property type="project" value="UniProtKB-SubCell"/>
</dbReference>
<keyword evidence="4 5" id="KW-0472">Membrane</keyword>
<keyword evidence="7" id="KW-0645">Protease</keyword>
<dbReference type="GO" id="GO:0008233">
    <property type="term" value="F:peptidase activity"/>
    <property type="evidence" value="ECO:0007669"/>
    <property type="project" value="UniProtKB-KW"/>
</dbReference>
<evidence type="ECO:0000256" key="1">
    <source>
        <dbReference type="ARBA" id="ARBA00004141"/>
    </source>
</evidence>
<dbReference type="AlphaFoldDB" id="H2C399"/>
<feature type="transmembrane region" description="Helical" evidence="5">
    <location>
        <begin position="12"/>
        <end position="37"/>
    </location>
</feature>
<evidence type="ECO:0000313" key="8">
    <source>
        <dbReference type="Proteomes" id="UP000003980"/>
    </source>
</evidence>
<dbReference type="PANTHER" id="PTHR33507:SF4">
    <property type="entry name" value="NODULATION COMPETITIVENESS PROTEIN NFED"/>
    <property type="match status" value="1"/>
</dbReference>
<keyword evidence="3 5" id="KW-1133">Transmembrane helix</keyword>
<keyword evidence="2 5" id="KW-0812">Transmembrane</keyword>
<evidence type="ECO:0000256" key="4">
    <source>
        <dbReference type="ARBA" id="ARBA00023136"/>
    </source>
</evidence>
<accession>H2C399</accession>
<dbReference type="EMBL" id="JH597761">
    <property type="protein sequence ID" value="EHP70720.1"/>
    <property type="molecule type" value="Genomic_DNA"/>
</dbReference>
<dbReference type="Proteomes" id="UP000003980">
    <property type="component" value="Unassembled WGS sequence"/>
</dbReference>